<accession>A0A285R2F0</accession>
<dbReference type="OrthoDB" id="7586243at2"/>
<dbReference type="AlphaFoldDB" id="A0A285R2F0"/>
<protein>
    <recommendedName>
        <fullName evidence="5">17 kDa surface antigen</fullName>
    </recommendedName>
</protein>
<evidence type="ECO:0000256" key="1">
    <source>
        <dbReference type="SAM" id="Phobius"/>
    </source>
</evidence>
<evidence type="ECO:0000313" key="4">
    <source>
        <dbReference type="Proteomes" id="UP000219494"/>
    </source>
</evidence>
<name>A0A285R2F0_9SPHN</name>
<proteinExistence type="predicted"/>
<keyword evidence="2" id="KW-0732">Signal</keyword>
<keyword evidence="4" id="KW-1185">Reference proteome</keyword>
<evidence type="ECO:0000313" key="3">
    <source>
        <dbReference type="EMBL" id="SOB86522.1"/>
    </source>
</evidence>
<reference evidence="3 4" key="1">
    <citation type="submission" date="2017-07" db="EMBL/GenBank/DDBJ databases">
        <authorList>
            <person name="Sun Z.S."/>
            <person name="Albrecht U."/>
            <person name="Echele G."/>
            <person name="Lee C.C."/>
        </authorList>
    </citation>
    <scope>NUCLEOTIDE SEQUENCE [LARGE SCALE GENOMIC DNA]</scope>
    <source>
        <strain evidence="3 4">CGMCC 1.12672</strain>
    </source>
</reference>
<dbReference type="EMBL" id="OBMI01000002">
    <property type="protein sequence ID" value="SOB86522.1"/>
    <property type="molecule type" value="Genomic_DNA"/>
</dbReference>
<feature type="transmembrane region" description="Helical" evidence="1">
    <location>
        <begin position="43"/>
        <end position="60"/>
    </location>
</feature>
<dbReference type="Proteomes" id="UP000219494">
    <property type="component" value="Unassembled WGS sequence"/>
</dbReference>
<evidence type="ECO:0008006" key="5">
    <source>
        <dbReference type="Google" id="ProtNLM"/>
    </source>
</evidence>
<feature type="signal peptide" evidence="2">
    <location>
        <begin position="1"/>
        <end position="27"/>
    </location>
</feature>
<keyword evidence="1" id="KW-0812">Transmembrane</keyword>
<dbReference type="RefSeq" id="WP_097064232.1">
    <property type="nucleotide sequence ID" value="NZ_OBMI01000002.1"/>
</dbReference>
<keyword evidence="1" id="KW-1133">Transmembrane helix</keyword>
<evidence type="ECO:0000256" key="2">
    <source>
        <dbReference type="SAM" id="SignalP"/>
    </source>
</evidence>
<keyword evidence="1" id="KW-0472">Membrane</keyword>
<feature type="chain" id="PRO_5012199739" description="17 kDa surface antigen" evidence="2">
    <location>
        <begin position="28"/>
        <end position="133"/>
    </location>
</feature>
<organism evidence="3 4">
    <name type="scientific">Sphingomonas guangdongensis</name>
    <dbReference type="NCBI Taxonomy" id="1141890"/>
    <lineage>
        <taxon>Bacteria</taxon>
        <taxon>Pseudomonadati</taxon>
        <taxon>Pseudomonadota</taxon>
        <taxon>Alphaproteobacteria</taxon>
        <taxon>Sphingomonadales</taxon>
        <taxon>Sphingomonadaceae</taxon>
        <taxon>Sphingomonas</taxon>
    </lineage>
</organism>
<gene>
    <name evidence="3" type="ORF">SAMN06297144_1628</name>
</gene>
<sequence length="133" mass="15423">MRDLLKKATLGVALGASALTVAAPAEAQRWGRYRHHRGDNTGTAIVAGIAGLAIGAALTSRDRYDPRYDYDYRFYDRRGYFPNDGYYARRYYNDGYYNDGYYNRGGYYGGYNRCVVRRVYDPYIGRRVRVRYC</sequence>